<dbReference type="GO" id="GO:0016020">
    <property type="term" value="C:membrane"/>
    <property type="evidence" value="ECO:0007669"/>
    <property type="project" value="InterPro"/>
</dbReference>
<gene>
    <name evidence="3" type="ORF">C427_1606</name>
</gene>
<reference evidence="3 4" key="1">
    <citation type="journal article" date="2013" name="Genome Announc.">
        <title>Complete Genome Sequence of Glaciecola psychrophila Strain 170T.</title>
        <authorList>
            <person name="Yin J."/>
            <person name="Chen J."/>
            <person name="Liu G."/>
            <person name="Yu Y."/>
            <person name="Song L."/>
            <person name="Wang X."/>
            <person name="Qu X."/>
        </authorList>
    </citation>
    <scope>NUCLEOTIDE SEQUENCE [LARGE SCALE GENOMIC DNA]</scope>
    <source>
        <strain evidence="3 4">170</strain>
    </source>
</reference>
<dbReference type="PATRIC" id="fig|1129794.4.peg.1590"/>
<dbReference type="Gene3D" id="3.40.1690.10">
    <property type="entry name" value="secretion proteins EscU"/>
    <property type="match status" value="1"/>
</dbReference>
<dbReference type="RefSeq" id="WP_007634858.1">
    <property type="nucleotide sequence ID" value="NC_020514.1"/>
</dbReference>
<name>K7A0J1_9ALTE</name>
<organism evidence="3 4">
    <name type="scientific">Paraglaciecola psychrophila 170</name>
    <dbReference type="NCBI Taxonomy" id="1129794"/>
    <lineage>
        <taxon>Bacteria</taxon>
        <taxon>Pseudomonadati</taxon>
        <taxon>Pseudomonadota</taxon>
        <taxon>Gammaproteobacteria</taxon>
        <taxon>Alteromonadales</taxon>
        <taxon>Alteromonadaceae</taxon>
        <taxon>Paraglaciecola</taxon>
    </lineage>
</organism>
<dbReference type="AlphaFoldDB" id="K7A0J1"/>
<dbReference type="Proteomes" id="UP000011864">
    <property type="component" value="Chromosome"/>
</dbReference>
<dbReference type="InterPro" id="IPR029025">
    <property type="entry name" value="T3SS_substrate_exporter_C"/>
</dbReference>
<keyword evidence="4" id="KW-1185">Reference proteome</keyword>
<dbReference type="InterPro" id="IPR006135">
    <property type="entry name" value="T3SS_substrate_exporter"/>
</dbReference>
<feature type="compositionally biased region" description="Low complexity" evidence="2">
    <location>
        <begin position="31"/>
        <end position="40"/>
    </location>
</feature>
<feature type="region of interest" description="Disordered" evidence="2">
    <location>
        <begin position="1"/>
        <end position="40"/>
    </location>
</feature>
<evidence type="ECO:0000313" key="3">
    <source>
        <dbReference type="EMBL" id="AGH43715.1"/>
    </source>
</evidence>
<evidence type="ECO:0000256" key="2">
    <source>
        <dbReference type="SAM" id="MobiDB-lite"/>
    </source>
</evidence>
<dbReference type="eggNOG" id="COG2257">
    <property type="taxonomic scope" value="Bacteria"/>
</dbReference>
<dbReference type="Pfam" id="PF01312">
    <property type="entry name" value="Bac_export_2"/>
    <property type="match status" value="1"/>
</dbReference>
<dbReference type="GO" id="GO:0009306">
    <property type="term" value="P:protein secretion"/>
    <property type="evidence" value="ECO:0007669"/>
    <property type="project" value="InterPro"/>
</dbReference>
<dbReference type="EMBL" id="CP003837">
    <property type="protein sequence ID" value="AGH43715.1"/>
    <property type="molecule type" value="Genomic_DNA"/>
</dbReference>
<sequence>MTDKATKKPKQKSAIGIKYNQSSSGEAITDAAPSGGAPSGGAPTIIAKGFGDLADEIISLARQNGVLVHEDPYLSDFLATLDLGQEIPDQLYHVIAELISFSYVLQGKFPDSWAKMHNKVSKKL</sequence>
<proteinExistence type="inferred from homology"/>
<evidence type="ECO:0000313" key="4">
    <source>
        <dbReference type="Proteomes" id="UP000011864"/>
    </source>
</evidence>
<dbReference type="SUPFAM" id="SSF160544">
    <property type="entry name" value="EscU C-terminal domain-like"/>
    <property type="match status" value="1"/>
</dbReference>
<dbReference type="KEGG" id="gps:C427_1606"/>
<evidence type="ECO:0000256" key="1">
    <source>
        <dbReference type="ARBA" id="ARBA00010690"/>
    </source>
</evidence>
<comment type="similarity">
    <text evidence="1">Belongs to the type III secretion exporter family.</text>
</comment>
<dbReference type="OrthoDB" id="5244399at2"/>
<protein>
    <submittedName>
        <fullName evidence="3">FlhB domain-containing protein</fullName>
    </submittedName>
</protein>
<dbReference type="HOGENOM" id="CLU_041013_4_0_6"/>
<accession>K7A0J1</accession>
<dbReference type="STRING" id="1129794.C427_1606"/>